<accession>A0A117M022</accession>
<evidence type="ECO:0008006" key="3">
    <source>
        <dbReference type="Google" id="ProtNLM"/>
    </source>
</evidence>
<gene>
    <name evidence="1" type="ORF">XD92_1086</name>
</gene>
<proteinExistence type="predicted"/>
<dbReference type="Proteomes" id="UP000053860">
    <property type="component" value="Unassembled WGS sequence"/>
</dbReference>
<evidence type="ECO:0000313" key="2">
    <source>
        <dbReference type="Proteomes" id="UP000053860"/>
    </source>
</evidence>
<organism evidence="1 2">
    <name type="scientific">Proteiniphilum acetatigenes</name>
    <dbReference type="NCBI Taxonomy" id="294710"/>
    <lineage>
        <taxon>Bacteria</taxon>
        <taxon>Pseudomonadati</taxon>
        <taxon>Bacteroidota</taxon>
        <taxon>Bacteroidia</taxon>
        <taxon>Bacteroidales</taxon>
        <taxon>Dysgonomonadaceae</taxon>
        <taxon>Proteiniphilum</taxon>
    </lineage>
</organism>
<dbReference type="AlphaFoldDB" id="A0A117M022"/>
<name>A0A117M022_9BACT</name>
<comment type="caution">
    <text evidence="1">The sequence shown here is derived from an EMBL/GenBank/DDBJ whole genome shotgun (WGS) entry which is preliminary data.</text>
</comment>
<reference evidence="2" key="1">
    <citation type="journal article" date="2015" name="MBio">
        <title>Genome-Resolved Metagenomic Analysis Reveals Roles for Candidate Phyla and Other Microbial Community Members in Biogeochemical Transformations in Oil Reservoirs.</title>
        <authorList>
            <person name="Hu P."/>
            <person name="Tom L."/>
            <person name="Singh A."/>
            <person name="Thomas B.C."/>
            <person name="Baker B.J."/>
            <person name="Piceno Y.M."/>
            <person name="Andersen G.L."/>
            <person name="Banfield J.F."/>
        </authorList>
    </citation>
    <scope>NUCLEOTIDE SEQUENCE [LARGE SCALE GENOMIC DNA]</scope>
</reference>
<sequence>MKKFLLILVALLTIAYLVFSATYFRKLARNKPCETFEVVIEDSSRMQFVLTRDIEGVVKRHNLYPVGKPFGEINTLAIRDAILTNQLVESAEVYTTPASGIVALIRQRQPVLRVLSDRAGSFYVDQERRIMPVSDAFTVYVPVATGAVSEEFARGALYDFAMFLQRNADWDAWIEQIDVRSNGDVVLIPRAGDFQVVMGELEDYPAKLSKFVRFVDEGLSVVGWNRYSEINLKYENQVVCTRK</sequence>
<dbReference type="EMBL" id="LGGN01000209">
    <property type="protein sequence ID" value="KUK76734.1"/>
    <property type="molecule type" value="Genomic_DNA"/>
</dbReference>
<evidence type="ECO:0000313" key="1">
    <source>
        <dbReference type="EMBL" id="KUK76734.1"/>
    </source>
</evidence>
<protein>
    <recommendedName>
        <fullName evidence="3">Cell division protein FtsQ</fullName>
    </recommendedName>
</protein>